<dbReference type="InterPro" id="IPR011008">
    <property type="entry name" value="Dimeric_a/b-barrel"/>
</dbReference>
<accession>A0A6J6ZGB6</accession>
<proteinExistence type="predicted"/>
<dbReference type="AlphaFoldDB" id="A0A6J6ZGB6"/>
<dbReference type="Gene3D" id="3.30.70.100">
    <property type="match status" value="1"/>
</dbReference>
<reference evidence="1" key="1">
    <citation type="submission" date="2020-05" db="EMBL/GenBank/DDBJ databases">
        <authorList>
            <person name="Chiriac C."/>
            <person name="Salcher M."/>
            <person name="Ghai R."/>
            <person name="Kavagutti S V."/>
        </authorList>
    </citation>
    <scope>NUCLEOTIDE SEQUENCE</scope>
</reference>
<sequence length="106" mass="12264">MVQAAFHLVLKRQMGQRYIDLHTPVPDEISEQLGQAGISNFSIFRDGDHIFGVLNYETESQLREFLGKDVSPIWTQEIISICDYREVDSELPLLKRLARVFHFEGL</sequence>
<dbReference type="EMBL" id="CAFBSF010000001">
    <property type="protein sequence ID" value="CAB5238978.1"/>
    <property type="molecule type" value="Genomic_DNA"/>
</dbReference>
<dbReference type="InterPro" id="IPR008000">
    <property type="entry name" value="Rham/fucose_mutarotase"/>
</dbReference>
<protein>
    <submittedName>
        <fullName evidence="1">Unannotated protein</fullName>
    </submittedName>
</protein>
<dbReference type="Pfam" id="PF05336">
    <property type="entry name" value="rhaM"/>
    <property type="match status" value="1"/>
</dbReference>
<dbReference type="EMBL" id="CAFABG010000007">
    <property type="protein sequence ID" value="CAB4820841.1"/>
    <property type="molecule type" value="Genomic_DNA"/>
</dbReference>
<evidence type="ECO:0000313" key="2">
    <source>
        <dbReference type="EMBL" id="CAB5238978.1"/>
    </source>
</evidence>
<gene>
    <name evidence="1" type="ORF">UFOPK3181_00197</name>
    <name evidence="2" type="ORF">UFOPK3520_00019</name>
</gene>
<name>A0A6J6ZGB6_9ZZZZ</name>
<organism evidence="1">
    <name type="scientific">freshwater metagenome</name>
    <dbReference type="NCBI Taxonomy" id="449393"/>
    <lineage>
        <taxon>unclassified sequences</taxon>
        <taxon>metagenomes</taxon>
        <taxon>ecological metagenomes</taxon>
    </lineage>
</organism>
<dbReference type="GO" id="GO:0016857">
    <property type="term" value="F:racemase and epimerase activity, acting on carbohydrates and derivatives"/>
    <property type="evidence" value="ECO:0007669"/>
    <property type="project" value="InterPro"/>
</dbReference>
<dbReference type="SUPFAM" id="SSF54909">
    <property type="entry name" value="Dimeric alpha+beta barrel"/>
    <property type="match status" value="1"/>
</dbReference>
<evidence type="ECO:0000313" key="1">
    <source>
        <dbReference type="EMBL" id="CAB4820841.1"/>
    </source>
</evidence>